<dbReference type="EMBL" id="BAABKG010000001">
    <property type="protein sequence ID" value="GAA5142144.1"/>
    <property type="molecule type" value="Genomic_DNA"/>
</dbReference>
<gene>
    <name evidence="2" type="ORF">GCM10023340_05130</name>
</gene>
<evidence type="ECO:0000313" key="3">
    <source>
        <dbReference type="Proteomes" id="UP001500221"/>
    </source>
</evidence>
<dbReference type="Proteomes" id="UP001500221">
    <property type="component" value="Unassembled WGS sequence"/>
</dbReference>
<feature type="region of interest" description="Disordered" evidence="1">
    <location>
        <begin position="176"/>
        <end position="196"/>
    </location>
</feature>
<reference evidence="3" key="1">
    <citation type="journal article" date="2019" name="Int. J. Syst. Evol. Microbiol.">
        <title>The Global Catalogue of Microorganisms (GCM) 10K type strain sequencing project: providing services to taxonomists for standard genome sequencing and annotation.</title>
        <authorList>
            <consortium name="The Broad Institute Genomics Platform"/>
            <consortium name="The Broad Institute Genome Sequencing Center for Infectious Disease"/>
            <person name="Wu L."/>
            <person name="Ma J."/>
        </authorList>
    </citation>
    <scope>NUCLEOTIDE SEQUENCE [LARGE SCALE GENOMIC DNA]</scope>
    <source>
        <strain evidence="3">JCM 18459</strain>
    </source>
</reference>
<evidence type="ECO:0000256" key="1">
    <source>
        <dbReference type="SAM" id="MobiDB-lite"/>
    </source>
</evidence>
<accession>A0ABP9P7Z7</accession>
<evidence type="ECO:0008006" key="4">
    <source>
        <dbReference type="Google" id="ProtNLM"/>
    </source>
</evidence>
<evidence type="ECO:0000313" key="2">
    <source>
        <dbReference type="EMBL" id="GAA5142144.1"/>
    </source>
</evidence>
<organism evidence="2 3">
    <name type="scientific">Nocardioides marinquilinus</name>
    <dbReference type="NCBI Taxonomy" id="1210400"/>
    <lineage>
        <taxon>Bacteria</taxon>
        <taxon>Bacillati</taxon>
        <taxon>Actinomycetota</taxon>
        <taxon>Actinomycetes</taxon>
        <taxon>Propionibacteriales</taxon>
        <taxon>Nocardioidaceae</taxon>
        <taxon>Nocardioides</taxon>
    </lineage>
</organism>
<keyword evidence="3" id="KW-1185">Reference proteome</keyword>
<sequence length="196" mass="19846">MMAGHPLEPTDPHDVGGGGGGGGARLAVLVALWRVEGGSGEHAVAAACDLVVDGSVDAGVLDLAAAPHDADVADLDGTIDDVLVETGSPARAGESPFDHALRLLACSVVTGVHTAEFLTLWQHRWGTADDPRLAPFALAERWYAALDRDPDGTTLHRDGLDRDGLDAAVREEAAALAGGAASPGAVERLVGGQPGG</sequence>
<comment type="caution">
    <text evidence="2">The sequence shown here is derived from an EMBL/GenBank/DDBJ whole genome shotgun (WGS) entry which is preliminary data.</text>
</comment>
<feature type="compositionally biased region" description="Low complexity" evidence="1">
    <location>
        <begin position="176"/>
        <end position="186"/>
    </location>
</feature>
<name>A0ABP9P7Z7_9ACTN</name>
<protein>
    <recommendedName>
        <fullName evidence="4">DUF4259 domain-containing protein</fullName>
    </recommendedName>
</protein>
<proteinExistence type="predicted"/>